<evidence type="ECO:0000256" key="1">
    <source>
        <dbReference type="SAM" id="MobiDB-lite"/>
    </source>
</evidence>
<protein>
    <submittedName>
        <fullName evidence="3">Uncharacterized protein</fullName>
    </submittedName>
</protein>
<feature type="compositionally biased region" description="Low complexity" evidence="1">
    <location>
        <begin position="194"/>
        <end position="203"/>
    </location>
</feature>
<feature type="compositionally biased region" description="Basic and acidic residues" evidence="1">
    <location>
        <begin position="327"/>
        <end position="336"/>
    </location>
</feature>
<feature type="signal peptide" evidence="2">
    <location>
        <begin position="1"/>
        <end position="31"/>
    </location>
</feature>
<proteinExistence type="predicted"/>
<comment type="caution">
    <text evidence="3">The sequence shown here is derived from an EMBL/GenBank/DDBJ whole genome shotgun (WGS) entry which is preliminary data.</text>
</comment>
<feature type="compositionally biased region" description="Basic and acidic residues" evidence="1">
    <location>
        <begin position="34"/>
        <end position="61"/>
    </location>
</feature>
<feature type="compositionally biased region" description="Basic and acidic residues" evidence="1">
    <location>
        <begin position="166"/>
        <end position="179"/>
    </location>
</feature>
<evidence type="ECO:0000256" key="2">
    <source>
        <dbReference type="SAM" id="SignalP"/>
    </source>
</evidence>
<dbReference type="AlphaFoldDB" id="A0AAN6GAC3"/>
<feature type="compositionally biased region" description="Polar residues" evidence="1">
    <location>
        <begin position="63"/>
        <end position="73"/>
    </location>
</feature>
<sequence length="415" mass="42778">MTMVRLSTVHIRAALALRLATQLATPRLAAAYSTERERMKDAIGQKKTAEQASRPAERLRGGDTSSSQKPTSASGGGGAAQNPPADETVESGEPFSHGEREADKQTKHGQDSPPPSGQREPQPEYAGRGKLSVGASPSSAERDQGVRNRDVGAVQDEDEEKKKKKTDGEEAGRISRESRGQGGYSQTSMPPRTGAGLSSSCSGSAWLSSIVSRSIFGGGGGGGGAAFVATAPVVVVLLASAGGRGLSTSAVALLRKKLSTEEENELGVRGQRPDGSSPQSSDPNSSANSDSEFDPAPAAARSKTTERVGPSYERRASTGMPPSSVEDEMRASKSKDGALGQAGRGGDGAFDSLTARKQPQKGKGVWASVRDAVTPEEEGGKRDAGAGGGVLKGLKGLKGLKEGVQQVLGQSKKKQ</sequence>
<feature type="region of interest" description="Disordered" evidence="1">
    <location>
        <begin position="32"/>
        <end position="203"/>
    </location>
</feature>
<reference evidence="3" key="1">
    <citation type="journal article" date="2023" name="PhytoFront">
        <title>Draft Genome Resources of Seven Strains of Tilletia horrida, Causal Agent of Kernel Smut of Rice.</title>
        <authorList>
            <person name="Khanal S."/>
            <person name="Antony Babu S."/>
            <person name="Zhou X.G."/>
        </authorList>
    </citation>
    <scope>NUCLEOTIDE SEQUENCE</scope>
    <source>
        <strain evidence="3">TX3</strain>
    </source>
</reference>
<feature type="region of interest" description="Disordered" evidence="1">
    <location>
        <begin position="258"/>
        <end position="396"/>
    </location>
</feature>
<evidence type="ECO:0000313" key="4">
    <source>
        <dbReference type="Proteomes" id="UP001176521"/>
    </source>
</evidence>
<accession>A0AAN6GAC3</accession>
<feature type="compositionally biased region" description="Low complexity" evidence="1">
    <location>
        <begin position="276"/>
        <end position="290"/>
    </location>
</feature>
<evidence type="ECO:0000313" key="3">
    <source>
        <dbReference type="EMBL" id="KAK0526502.1"/>
    </source>
</evidence>
<keyword evidence="4" id="KW-1185">Reference proteome</keyword>
<feature type="compositionally biased region" description="Basic and acidic residues" evidence="1">
    <location>
        <begin position="96"/>
        <end position="110"/>
    </location>
</feature>
<keyword evidence="2" id="KW-0732">Signal</keyword>
<gene>
    <name evidence="3" type="ORF">OC842_005165</name>
</gene>
<dbReference type="Proteomes" id="UP001176521">
    <property type="component" value="Unassembled WGS sequence"/>
</dbReference>
<name>A0AAN6GAC3_9BASI</name>
<feature type="compositionally biased region" description="Basic and acidic residues" evidence="1">
    <location>
        <begin position="140"/>
        <end position="150"/>
    </location>
</feature>
<dbReference type="EMBL" id="JAPDMQ010000351">
    <property type="protein sequence ID" value="KAK0526502.1"/>
    <property type="molecule type" value="Genomic_DNA"/>
</dbReference>
<organism evidence="3 4">
    <name type="scientific">Tilletia horrida</name>
    <dbReference type="NCBI Taxonomy" id="155126"/>
    <lineage>
        <taxon>Eukaryota</taxon>
        <taxon>Fungi</taxon>
        <taxon>Dikarya</taxon>
        <taxon>Basidiomycota</taxon>
        <taxon>Ustilaginomycotina</taxon>
        <taxon>Exobasidiomycetes</taxon>
        <taxon>Tilletiales</taxon>
        <taxon>Tilletiaceae</taxon>
        <taxon>Tilletia</taxon>
    </lineage>
</organism>
<feature type="chain" id="PRO_5042887121" evidence="2">
    <location>
        <begin position="32"/>
        <end position="415"/>
    </location>
</feature>